<feature type="domain" description="Roadblock/LAMTOR2" evidence="2">
    <location>
        <begin position="14"/>
        <end position="105"/>
    </location>
</feature>
<name>A0A835ZE71_9STRA</name>
<sequence length="126" mass="14648">MILCTNANNQPNEVEEVIKELKKNPGFSAYVVMNNDGIVIKYESMSYQTAVHHAALVLDLVAKGKKYMREMFEPPDNEVESLRLRTEEHEMIVAQHENFTLVVIQEDPKWKLKREAQEAEEEKKET</sequence>
<comment type="caution">
    <text evidence="3">The sequence shown here is derived from an EMBL/GenBank/DDBJ whole genome shotgun (WGS) entry which is preliminary data.</text>
</comment>
<dbReference type="EMBL" id="JAFCMP010000002">
    <property type="protein sequence ID" value="KAG5192827.1"/>
    <property type="molecule type" value="Genomic_DNA"/>
</dbReference>
<reference evidence="3" key="1">
    <citation type="submission" date="2021-02" db="EMBL/GenBank/DDBJ databases">
        <title>First Annotated Genome of the Yellow-green Alga Tribonema minus.</title>
        <authorList>
            <person name="Mahan K.M."/>
        </authorList>
    </citation>
    <scope>NUCLEOTIDE SEQUENCE</scope>
    <source>
        <strain evidence="3">UTEX B ZZ1240</strain>
    </source>
</reference>
<evidence type="ECO:0000259" key="2">
    <source>
        <dbReference type="SMART" id="SM00960"/>
    </source>
</evidence>
<evidence type="ECO:0000313" key="4">
    <source>
        <dbReference type="Proteomes" id="UP000664859"/>
    </source>
</evidence>
<dbReference type="OrthoDB" id="9985637at2759"/>
<proteinExistence type="inferred from homology"/>
<dbReference type="Gene3D" id="3.30.450.30">
    <property type="entry name" value="Dynein light chain 2a, cytoplasmic"/>
    <property type="match status" value="1"/>
</dbReference>
<dbReference type="Proteomes" id="UP000664859">
    <property type="component" value="Unassembled WGS sequence"/>
</dbReference>
<comment type="similarity">
    <text evidence="1">Belongs to the GAMAD family.</text>
</comment>
<dbReference type="InterPro" id="IPR004942">
    <property type="entry name" value="Roadblock/LAMTOR2_dom"/>
</dbReference>
<dbReference type="AlphaFoldDB" id="A0A835ZE71"/>
<evidence type="ECO:0000256" key="1">
    <source>
        <dbReference type="ARBA" id="ARBA00007191"/>
    </source>
</evidence>
<keyword evidence="4" id="KW-1185">Reference proteome</keyword>
<dbReference type="Pfam" id="PF03259">
    <property type="entry name" value="Robl_LC7"/>
    <property type="match status" value="1"/>
</dbReference>
<dbReference type="SUPFAM" id="SSF103196">
    <property type="entry name" value="Roadblock/LC7 domain"/>
    <property type="match status" value="1"/>
</dbReference>
<protein>
    <recommendedName>
        <fullName evidence="2">Roadblock/LAMTOR2 domain-containing protein</fullName>
    </recommendedName>
</protein>
<organism evidence="3 4">
    <name type="scientific">Tribonema minus</name>
    <dbReference type="NCBI Taxonomy" id="303371"/>
    <lineage>
        <taxon>Eukaryota</taxon>
        <taxon>Sar</taxon>
        <taxon>Stramenopiles</taxon>
        <taxon>Ochrophyta</taxon>
        <taxon>PX clade</taxon>
        <taxon>Xanthophyceae</taxon>
        <taxon>Tribonematales</taxon>
        <taxon>Tribonemataceae</taxon>
        <taxon>Tribonema</taxon>
    </lineage>
</organism>
<accession>A0A835ZE71</accession>
<evidence type="ECO:0000313" key="3">
    <source>
        <dbReference type="EMBL" id="KAG5192827.1"/>
    </source>
</evidence>
<gene>
    <name evidence="3" type="ORF">JKP88DRAFT_256844</name>
</gene>
<dbReference type="SMART" id="SM00960">
    <property type="entry name" value="Robl_LC7"/>
    <property type="match status" value="1"/>
</dbReference>
<dbReference type="PANTHER" id="PTHR10779">
    <property type="entry name" value="DYNEIN LIGHT CHAIN ROADBLOCK"/>
    <property type="match status" value="1"/>
</dbReference>